<dbReference type="InterPro" id="IPR043519">
    <property type="entry name" value="NT_sf"/>
</dbReference>
<dbReference type="Gene3D" id="3.30.460.10">
    <property type="entry name" value="Beta Polymerase, domain 2"/>
    <property type="match status" value="1"/>
</dbReference>
<reference evidence="1 2" key="1">
    <citation type="submission" date="2019-09" db="EMBL/GenBank/DDBJ databases">
        <authorList>
            <person name="Chandra G."/>
            <person name="Truman W A."/>
        </authorList>
    </citation>
    <scope>NUCLEOTIDE SEQUENCE [LARGE SCALE GENOMIC DNA]</scope>
    <source>
        <strain evidence="1">PS833</strain>
    </source>
</reference>
<proteinExistence type="predicted"/>
<dbReference type="EMBL" id="CABVHU010000001">
    <property type="protein sequence ID" value="VVN65309.1"/>
    <property type="molecule type" value="Genomic_DNA"/>
</dbReference>
<dbReference type="OrthoDB" id="9799092at2"/>
<dbReference type="PANTHER" id="PTHR34822:SF1">
    <property type="entry name" value="GRPB FAMILY PROTEIN"/>
    <property type="match status" value="1"/>
</dbReference>
<dbReference type="RefSeq" id="WP_150796061.1">
    <property type="nucleotide sequence ID" value="NZ_CABVHU010000001.1"/>
</dbReference>
<protein>
    <recommendedName>
        <fullName evidence="3">Dephospho-CoA kinase</fullName>
    </recommendedName>
</protein>
<evidence type="ECO:0000313" key="1">
    <source>
        <dbReference type="EMBL" id="VVN65309.1"/>
    </source>
</evidence>
<dbReference type="InterPro" id="IPR007344">
    <property type="entry name" value="GrpB/CoaE"/>
</dbReference>
<dbReference type="Pfam" id="PF04229">
    <property type="entry name" value="GrpB"/>
    <property type="match status" value="1"/>
</dbReference>
<dbReference type="Proteomes" id="UP000409037">
    <property type="component" value="Unassembled WGS sequence"/>
</dbReference>
<accession>A0A5E6ZID4</accession>
<evidence type="ECO:0008006" key="3">
    <source>
        <dbReference type="Google" id="ProtNLM"/>
    </source>
</evidence>
<dbReference type="AlphaFoldDB" id="A0A5E6ZID4"/>
<organism evidence="1 2">
    <name type="scientific">Pseudomonas fluorescens</name>
    <dbReference type="NCBI Taxonomy" id="294"/>
    <lineage>
        <taxon>Bacteria</taxon>
        <taxon>Pseudomonadati</taxon>
        <taxon>Pseudomonadota</taxon>
        <taxon>Gammaproteobacteria</taxon>
        <taxon>Pseudomonadales</taxon>
        <taxon>Pseudomonadaceae</taxon>
        <taxon>Pseudomonas</taxon>
    </lineage>
</organism>
<sequence length="216" mass="24316">MKTDKKILCFSNASEITTFEEGDPDENPWVFGQPKIENIKVQAYDYAWATLFQTLRNSIDIALAGKALAIEHVGSTAVPGLSAKPVIDIDVIVDDPENEDAYVPALTAMGYTLTVRERSWYQHRMLRHDSPRVNVHVFGAHCPEHIRHVLFRDWLCAHSQDRNLYAEVKMQAKDGADTVQTYNMRKQAVVRQIYAKIFESYGLLTAGNGCDPVSSS</sequence>
<evidence type="ECO:0000313" key="2">
    <source>
        <dbReference type="Proteomes" id="UP000409037"/>
    </source>
</evidence>
<name>A0A5E6ZID4_PSEFL</name>
<gene>
    <name evidence="1" type="ORF">PS833_00051</name>
</gene>
<dbReference type="PANTHER" id="PTHR34822">
    <property type="entry name" value="GRPB DOMAIN PROTEIN (AFU_ORTHOLOGUE AFUA_1G01530)"/>
    <property type="match status" value="1"/>
</dbReference>
<dbReference type="SUPFAM" id="SSF81301">
    <property type="entry name" value="Nucleotidyltransferase"/>
    <property type="match status" value="1"/>
</dbReference>